<reference evidence="1 2" key="1">
    <citation type="submission" date="2018-12" db="EMBL/GenBank/DDBJ databases">
        <title>Draft genome sequence of Embleya hyalina NBRC 13850T.</title>
        <authorList>
            <person name="Komaki H."/>
            <person name="Hosoyama A."/>
            <person name="Kimura A."/>
            <person name="Ichikawa N."/>
            <person name="Tamura T."/>
        </authorList>
    </citation>
    <scope>NUCLEOTIDE SEQUENCE [LARGE SCALE GENOMIC DNA]</scope>
    <source>
        <strain evidence="1 2">NBRC 13850</strain>
    </source>
</reference>
<accession>A0A401YYV0</accession>
<keyword evidence="2" id="KW-1185">Reference proteome</keyword>
<evidence type="ECO:0000313" key="2">
    <source>
        <dbReference type="Proteomes" id="UP000286931"/>
    </source>
</evidence>
<dbReference type="AlphaFoldDB" id="A0A401YYV0"/>
<name>A0A401YYV0_9ACTN</name>
<proteinExistence type="predicted"/>
<protein>
    <submittedName>
        <fullName evidence="1">Uncharacterized protein</fullName>
    </submittedName>
</protein>
<sequence length="43" mass="5076">MPWIALEELAAQQVVKYRNHWDKWNRLLHGRFPFRGPVASSVA</sequence>
<dbReference type="Proteomes" id="UP000286931">
    <property type="component" value="Unassembled WGS sequence"/>
</dbReference>
<evidence type="ECO:0000313" key="1">
    <source>
        <dbReference type="EMBL" id="GCD99771.1"/>
    </source>
</evidence>
<dbReference type="EMBL" id="BIFH01000034">
    <property type="protein sequence ID" value="GCD99771.1"/>
    <property type="molecule type" value="Genomic_DNA"/>
</dbReference>
<organism evidence="1 2">
    <name type="scientific">Embleya hyalina</name>
    <dbReference type="NCBI Taxonomy" id="516124"/>
    <lineage>
        <taxon>Bacteria</taxon>
        <taxon>Bacillati</taxon>
        <taxon>Actinomycetota</taxon>
        <taxon>Actinomycetes</taxon>
        <taxon>Kitasatosporales</taxon>
        <taxon>Streptomycetaceae</taxon>
        <taxon>Embleya</taxon>
    </lineage>
</organism>
<comment type="caution">
    <text evidence="1">The sequence shown here is derived from an EMBL/GenBank/DDBJ whole genome shotgun (WGS) entry which is preliminary data.</text>
</comment>
<gene>
    <name evidence="1" type="ORF">EHYA_07493</name>
</gene>